<keyword evidence="2" id="KW-0732">Signal</keyword>
<evidence type="ECO:0000313" key="5">
    <source>
        <dbReference type="Proteomes" id="UP000617145"/>
    </source>
</evidence>
<dbReference type="EMBL" id="BMJV01000001">
    <property type="protein sequence ID" value="GGG63284.1"/>
    <property type="molecule type" value="Genomic_DNA"/>
</dbReference>
<dbReference type="InterPro" id="IPR014044">
    <property type="entry name" value="CAP_dom"/>
</dbReference>
<feature type="region of interest" description="Disordered" evidence="1">
    <location>
        <begin position="26"/>
        <end position="56"/>
    </location>
</feature>
<dbReference type="RefSeq" id="WP_188788817.1">
    <property type="nucleotide sequence ID" value="NZ_BMJV01000001.1"/>
</dbReference>
<comment type="caution">
    <text evidence="4">The sequence shown here is derived from an EMBL/GenBank/DDBJ whole genome shotgun (WGS) entry which is preliminary data.</text>
</comment>
<evidence type="ECO:0000259" key="3">
    <source>
        <dbReference type="Pfam" id="PF00188"/>
    </source>
</evidence>
<dbReference type="Proteomes" id="UP000617145">
    <property type="component" value="Unassembled WGS sequence"/>
</dbReference>
<gene>
    <name evidence="4" type="ORF">GCM10011415_07110</name>
</gene>
<sequence length="195" mass="20640">MKTLFATTVLCLPLLACAEIDVRSDPGADQRRGAAVVTPAAVSTSPATNAAPSRDGTGSDGLWYMYGQGNDAPDAAVNPGQALNAYRQAHGLQRLQQNGRLAAAAQAHARDVARMGKVGHTGSNGSTVGARAKAQGYNYSTVGENVAWTSRGFPTVMQIWDDSPGHRKNLRMREATQYGIGRSGDYWVLVVARPL</sequence>
<feature type="chain" id="PRO_5035300151" description="SCP domain-containing protein" evidence="2">
    <location>
        <begin position="19"/>
        <end position="195"/>
    </location>
</feature>
<name>A0A8J2ZHG1_9RHOB</name>
<protein>
    <recommendedName>
        <fullName evidence="3">SCP domain-containing protein</fullName>
    </recommendedName>
</protein>
<feature type="signal peptide" evidence="2">
    <location>
        <begin position="1"/>
        <end position="18"/>
    </location>
</feature>
<dbReference type="Gene3D" id="3.40.33.10">
    <property type="entry name" value="CAP"/>
    <property type="match status" value="1"/>
</dbReference>
<proteinExistence type="predicted"/>
<keyword evidence="5" id="KW-1185">Reference proteome</keyword>
<dbReference type="Pfam" id="PF00188">
    <property type="entry name" value="CAP"/>
    <property type="match status" value="1"/>
</dbReference>
<organism evidence="4 5">
    <name type="scientific">Salipiger pallidus</name>
    <dbReference type="NCBI Taxonomy" id="1775170"/>
    <lineage>
        <taxon>Bacteria</taxon>
        <taxon>Pseudomonadati</taxon>
        <taxon>Pseudomonadota</taxon>
        <taxon>Alphaproteobacteria</taxon>
        <taxon>Rhodobacterales</taxon>
        <taxon>Roseobacteraceae</taxon>
        <taxon>Salipiger</taxon>
    </lineage>
</organism>
<reference evidence="4" key="1">
    <citation type="journal article" date="2014" name="Int. J. Syst. Evol. Microbiol.">
        <title>Complete genome sequence of Corynebacterium casei LMG S-19264T (=DSM 44701T), isolated from a smear-ripened cheese.</title>
        <authorList>
            <consortium name="US DOE Joint Genome Institute (JGI-PGF)"/>
            <person name="Walter F."/>
            <person name="Albersmeier A."/>
            <person name="Kalinowski J."/>
            <person name="Ruckert C."/>
        </authorList>
    </citation>
    <scope>NUCLEOTIDE SEQUENCE</scope>
    <source>
        <strain evidence="4">CGMCC 1.15762</strain>
    </source>
</reference>
<accession>A0A8J2ZHG1</accession>
<feature type="domain" description="SCP" evidence="3">
    <location>
        <begin position="82"/>
        <end position="185"/>
    </location>
</feature>
<evidence type="ECO:0000313" key="4">
    <source>
        <dbReference type="EMBL" id="GGG63284.1"/>
    </source>
</evidence>
<dbReference type="CDD" id="cd05379">
    <property type="entry name" value="CAP_bacterial"/>
    <property type="match status" value="1"/>
</dbReference>
<evidence type="ECO:0000256" key="1">
    <source>
        <dbReference type="SAM" id="MobiDB-lite"/>
    </source>
</evidence>
<dbReference type="PANTHER" id="PTHR31157">
    <property type="entry name" value="SCP DOMAIN-CONTAINING PROTEIN"/>
    <property type="match status" value="1"/>
</dbReference>
<feature type="compositionally biased region" description="Low complexity" evidence="1">
    <location>
        <begin position="34"/>
        <end position="53"/>
    </location>
</feature>
<dbReference type="AlphaFoldDB" id="A0A8J2ZHG1"/>
<dbReference type="PANTHER" id="PTHR31157:SF1">
    <property type="entry name" value="SCP DOMAIN-CONTAINING PROTEIN"/>
    <property type="match status" value="1"/>
</dbReference>
<dbReference type="InterPro" id="IPR035940">
    <property type="entry name" value="CAP_sf"/>
</dbReference>
<dbReference type="SUPFAM" id="SSF55797">
    <property type="entry name" value="PR-1-like"/>
    <property type="match status" value="1"/>
</dbReference>
<evidence type="ECO:0000256" key="2">
    <source>
        <dbReference type="SAM" id="SignalP"/>
    </source>
</evidence>
<reference evidence="4" key="2">
    <citation type="submission" date="2020-09" db="EMBL/GenBank/DDBJ databases">
        <authorList>
            <person name="Sun Q."/>
            <person name="Zhou Y."/>
        </authorList>
    </citation>
    <scope>NUCLEOTIDE SEQUENCE</scope>
    <source>
        <strain evidence="4">CGMCC 1.15762</strain>
    </source>
</reference>